<name>A0A1M6L5M6_9FIRM</name>
<evidence type="ECO:0000256" key="2">
    <source>
        <dbReference type="ARBA" id="ARBA00022741"/>
    </source>
</evidence>
<evidence type="ECO:0000256" key="1">
    <source>
        <dbReference type="ARBA" id="ARBA00022679"/>
    </source>
</evidence>
<dbReference type="AlphaFoldDB" id="A0A1M6L5M6"/>
<accession>A0A1M6L5M6</accession>
<keyword evidence="5" id="KW-0812">Transmembrane</keyword>
<dbReference type="InterPro" id="IPR022215">
    <property type="entry name" value="SteA-like_C"/>
</dbReference>
<evidence type="ECO:0000313" key="9">
    <source>
        <dbReference type="Proteomes" id="UP000243547"/>
    </source>
</evidence>
<dbReference type="Proteomes" id="UP000243547">
    <property type="component" value="Unassembled WGS sequence"/>
</dbReference>
<evidence type="ECO:0000259" key="7">
    <source>
        <dbReference type="Pfam" id="PF12555"/>
    </source>
</evidence>
<keyword evidence="3" id="KW-0418">Kinase</keyword>
<dbReference type="SUPFAM" id="SSF63999">
    <property type="entry name" value="Thiamin pyrophosphokinase, catalytic domain"/>
    <property type="match status" value="1"/>
</dbReference>
<evidence type="ECO:0000256" key="5">
    <source>
        <dbReference type="SAM" id="Phobius"/>
    </source>
</evidence>
<proteinExistence type="predicted"/>
<feature type="transmembrane region" description="Helical" evidence="5">
    <location>
        <begin position="335"/>
        <end position="352"/>
    </location>
</feature>
<protein>
    <submittedName>
        <fullName evidence="8">Uncharacterized membrane-anchored protein</fullName>
    </submittedName>
</protein>
<dbReference type="EMBL" id="FRAI01000005">
    <property type="protein sequence ID" value="SHJ66502.1"/>
    <property type="molecule type" value="Genomic_DNA"/>
</dbReference>
<dbReference type="InterPro" id="IPR036759">
    <property type="entry name" value="TPK_catalytic_sf"/>
</dbReference>
<dbReference type="RefSeq" id="WP_072905764.1">
    <property type="nucleotide sequence ID" value="NZ_FRAI01000005.1"/>
</dbReference>
<feature type="domain" description="Thiamin pyrophosphokinase catalytic" evidence="6">
    <location>
        <begin position="193"/>
        <end position="234"/>
    </location>
</feature>
<feature type="domain" description="SteA-like C-terminal" evidence="7">
    <location>
        <begin position="320"/>
        <end position="367"/>
    </location>
</feature>
<dbReference type="STRING" id="1120989.SAMN02745227_00380"/>
<dbReference type="GO" id="GO:0016301">
    <property type="term" value="F:kinase activity"/>
    <property type="evidence" value="ECO:0007669"/>
    <property type="project" value="UniProtKB-KW"/>
</dbReference>
<keyword evidence="9" id="KW-1185">Reference proteome</keyword>
<reference evidence="9" key="1">
    <citation type="submission" date="2016-11" db="EMBL/GenBank/DDBJ databases">
        <authorList>
            <person name="Varghese N."/>
            <person name="Submissions S."/>
        </authorList>
    </citation>
    <scope>NUCLEOTIDE SEQUENCE [LARGE SCALE GENOMIC DNA]</scope>
    <source>
        <strain evidence="9">DSM 14826</strain>
    </source>
</reference>
<dbReference type="GO" id="GO:0004788">
    <property type="term" value="F:thiamine diphosphokinase activity"/>
    <property type="evidence" value="ECO:0007669"/>
    <property type="project" value="InterPro"/>
</dbReference>
<keyword evidence="5" id="KW-1133">Transmembrane helix</keyword>
<dbReference type="NCBIfam" id="NF040608">
    <property type="entry name" value="division_SteA"/>
    <property type="match status" value="1"/>
</dbReference>
<dbReference type="InterPro" id="IPR047795">
    <property type="entry name" value="Put_SteA-like"/>
</dbReference>
<dbReference type="Pfam" id="PF12555">
    <property type="entry name" value="SteA-like_C"/>
    <property type="match status" value="1"/>
</dbReference>
<evidence type="ECO:0000256" key="4">
    <source>
        <dbReference type="ARBA" id="ARBA00022840"/>
    </source>
</evidence>
<dbReference type="OrthoDB" id="9804377at2"/>
<dbReference type="Gene3D" id="3.40.50.10240">
    <property type="entry name" value="Thiamin pyrophosphokinase, catalytic domain"/>
    <property type="match status" value="1"/>
</dbReference>
<keyword evidence="4" id="KW-0067">ATP-binding</keyword>
<keyword evidence="5" id="KW-0472">Membrane</keyword>
<sequence>MNIKGIIKKNKKTKDLIKELEYGDIALICHKDIDEIAALGLIEKKVKAVINIEQSISGFYPNQGPKLLLEKGIILWDNVDKRLWDKITDETEIEIIENKIIGLDGDINLGKPLTIEDVEKKLAEAEDNFNNVLDDFIDNTLTYAKREKSLVTGKLQIPPIDIDLKDKPVVVLVRGKSYKEDLLAIRSFIKEVKPILIAVDGGADAFLEHRLKPDIIVGDMDSVSDEALKMAKELIVHGYPDGRAPGLDRLKSLGLEGKVFKAPGTSEDIALLLAYHYKAEIIVALGTHSNMIDFLEKGRKGMASTFLVRLKVGPKLVDGKGVSVLYNSSINTKTLVLLVIGMFLPFLVMAYYSPTVQQLIRLFIMRLKYSF</sequence>
<dbReference type="GO" id="GO:0009229">
    <property type="term" value="P:thiamine diphosphate biosynthetic process"/>
    <property type="evidence" value="ECO:0007669"/>
    <property type="project" value="InterPro"/>
</dbReference>
<evidence type="ECO:0000259" key="6">
    <source>
        <dbReference type="Pfam" id="PF04263"/>
    </source>
</evidence>
<dbReference type="GO" id="GO:0005524">
    <property type="term" value="F:ATP binding"/>
    <property type="evidence" value="ECO:0007669"/>
    <property type="project" value="UniProtKB-KW"/>
</dbReference>
<evidence type="ECO:0000256" key="3">
    <source>
        <dbReference type="ARBA" id="ARBA00022777"/>
    </source>
</evidence>
<keyword evidence="2" id="KW-0547">Nucleotide-binding</keyword>
<gene>
    <name evidence="8" type="ORF">SAMN02745227_00380</name>
</gene>
<keyword evidence="1" id="KW-0808">Transferase</keyword>
<dbReference type="InterPro" id="IPR007371">
    <property type="entry name" value="TPK_catalytic"/>
</dbReference>
<organism evidence="8 9">
    <name type="scientific">Anaerobranca californiensis DSM 14826</name>
    <dbReference type="NCBI Taxonomy" id="1120989"/>
    <lineage>
        <taxon>Bacteria</taxon>
        <taxon>Bacillati</taxon>
        <taxon>Bacillota</taxon>
        <taxon>Clostridia</taxon>
        <taxon>Eubacteriales</taxon>
        <taxon>Proteinivoracaceae</taxon>
        <taxon>Anaerobranca</taxon>
    </lineage>
</organism>
<evidence type="ECO:0000313" key="8">
    <source>
        <dbReference type="EMBL" id="SHJ66502.1"/>
    </source>
</evidence>
<dbReference type="Pfam" id="PF04263">
    <property type="entry name" value="TPK_catalytic"/>
    <property type="match status" value="1"/>
</dbReference>